<dbReference type="SUPFAM" id="SSF55144">
    <property type="entry name" value="LigT-like"/>
    <property type="match status" value="1"/>
</dbReference>
<accession>A0A830GM84</accession>
<gene>
    <name evidence="3" type="ORF">GCM10009030_14380</name>
</gene>
<proteinExistence type="inferred from homology"/>
<keyword evidence="1 2" id="KW-0378">Hydrolase</keyword>
<name>A0A830GM84_9EURY</name>
<dbReference type="GO" id="GO:0008664">
    <property type="term" value="F:RNA 2',3'-cyclic 3'-phosphodiesterase activity"/>
    <property type="evidence" value="ECO:0007669"/>
    <property type="project" value="UniProtKB-EC"/>
</dbReference>
<dbReference type="EMBL" id="BMOU01000002">
    <property type="protein sequence ID" value="GGN91437.1"/>
    <property type="molecule type" value="Genomic_DNA"/>
</dbReference>
<dbReference type="AlphaFoldDB" id="A0A830GM84"/>
<comment type="similarity">
    <text evidence="2">Belongs to the 2H phosphoesterase superfamily. ThpR family.</text>
</comment>
<evidence type="ECO:0000256" key="2">
    <source>
        <dbReference type="HAMAP-Rule" id="MF_01940"/>
    </source>
</evidence>
<dbReference type="PANTHER" id="PTHR35561:SF1">
    <property type="entry name" value="RNA 2',3'-CYCLIC PHOSPHODIESTERASE"/>
    <property type="match status" value="1"/>
</dbReference>
<evidence type="ECO:0000313" key="4">
    <source>
        <dbReference type="Proteomes" id="UP000605784"/>
    </source>
</evidence>
<organism evidence="3 4">
    <name type="scientific">Haloarcula pellucida</name>
    <dbReference type="NCBI Taxonomy" id="1427151"/>
    <lineage>
        <taxon>Archaea</taxon>
        <taxon>Methanobacteriati</taxon>
        <taxon>Methanobacteriota</taxon>
        <taxon>Stenosarchaea group</taxon>
        <taxon>Halobacteria</taxon>
        <taxon>Halobacteriales</taxon>
        <taxon>Haloarculaceae</taxon>
        <taxon>Haloarcula</taxon>
    </lineage>
</organism>
<feature type="short sequence motif" description="HXTX 2" evidence="2">
    <location>
        <begin position="131"/>
        <end position="134"/>
    </location>
</feature>
<sequence length="187" mass="20174">MSKRLFVSVDLDGLEDAVGDVQGRFEGASGLRFTDPGQVHVTLKFLGDTDPDRVDDLTAELERAVADSGVGPFEAHFGGLGVFPSLEYISVVWVGVRAGHGGAELTALHEAIEDRTVAMGFDPEDHDFTPHATIARMDHAGGKEQVQRVVEDEDPDVGRLQVEEVRLTESVLRSDGPEYSTVSSVTL</sequence>
<reference evidence="3" key="1">
    <citation type="journal article" date="2014" name="Int. J. Syst. Evol. Microbiol.">
        <title>Complete genome sequence of Corynebacterium casei LMG S-19264T (=DSM 44701T), isolated from a smear-ripened cheese.</title>
        <authorList>
            <consortium name="US DOE Joint Genome Institute (JGI-PGF)"/>
            <person name="Walter F."/>
            <person name="Albersmeier A."/>
            <person name="Kalinowski J."/>
            <person name="Ruckert C."/>
        </authorList>
    </citation>
    <scope>NUCLEOTIDE SEQUENCE</scope>
    <source>
        <strain evidence="3">JCM 17820</strain>
    </source>
</reference>
<dbReference type="InterPro" id="IPR009097">
    <property type="entry name" value="Cyclic_Pdiesterase"/>
</dbReference>
<evidence type="ECO:0000256" key="1">
    <source>
        <dbReference type="ARBA" id="ARBA00022801"/>
    </source>
</evidence>
<dbReference type="EC" id="3.1.4.58" evidence="2"/>
<feature type="short sequence motif" description="HXTX 1" evidence="2">
    <location>
        <begin position="40"/>
        <end position="43"/>
    </location>
</feature>
<dbReference type="InterPro" id="IPR004175">
    <property type="entry name" value="RNA_CPDase"/>
</dbReference>
<reference evidence="3" key="2">
    <citation type="submission" date="2020-09" db="EMBL/GenBank/DDBJ databases">
        <authorList>
            <person name="Sun Q."/>
            <person name="Ohkuma M."/>
        </authorList>
    </citation>
    <scope>NUCLEOTIDE SEQUENCE</scope>
    <source>
        <strain evidence="3">JCM 17820</strain>
    </source>
</reference>
<comment type="function">
    <text evidence="2">Hydrolyzes RNA 2',3'-cyclic phosphodiester to an RNA 2'-phosphomonoester.</text>
</comment>
<keyword evidence="4" id="KW-1185">Reference proteome</keyword>
<protein>
    <recommendedName>
        <fullName evidence="2">RNA 2',3'-cyclic phosphodiesterase</fullName>
        <shortName evidence="2">RNA 2',3'-CPDase</shortName>
        <ecNumber evidence="2">3.1.4.58</ecNumber>
    </recommendedName>
</protein>
<dbReference type="PANTHER" id="PTHR35561">
    <property type="entry name" value="RNA 2',3'-CYCLIC PHOSPHODIESTERASE"/>
    <property type="match status" value="1"/>
</dbReference>
<comment type="catalytic activity">
    <reaction evidence="2">
        <text>a 3'-end 2',3'-cyclophospho-ribonucleotide-RNA + H2O = a 3'-end 2'-phospho-ribonucleotide-RNA + H(+)</text>
        <dbReference type="Rhea" id="RHEA:11828"/>
        <dbReference type="Rhea" id="RHEA-COMP:10464"/>
        <dbReference type="Rhea" id="RHEA-COMP:17353"/>
        <dbReference type="ChEBI" id="CHEBI:15377"/>
        <dbReference type="ChEBI" id="CHEBI:15378"/>
        <dbReference type="ChEBI" id="CHEBI:83064"/>
        <dbReference type="ChEBI" id="CHEBI:173113"/>
        <dbReference type="EC" id="3.1.4.58"/>
    </reaction>
</comment>
<comment type="caution">
    <text evidence="3">The sequence shown here is derived from an EMBL/GenBank/DDBJ whole genome shotgun (WGS) entry which is preliminary data.</text>
</comment>
<evidence type="ECO:0000313" key="3">
    <source>
        <dbReference type="EMBL" id="GGN91437.1"/>
    </source>
</evidence>
<dbReference type="RefSeq" id="WP_188995941.1">
    <property type="nucleotide sequence ID" value="NZ_BMOU01000002.1"/>
</dbReference>
<feature type="active site" description="Proton acceptor" evidence="2">
    <location>
        <position position="131"/>
    </location>
</feature>
<dbReference type="NCBIfam" id="TIGR02258">
    <property type="entry name" value="2_5_ligase"/>
    <property type="match status" value="1"/>
</dbReference>
<dbReference type="Proteomes" id="UP000605784">
    <property type="component" value="Unassembled WGS sequence"/>
</dbReference>
<dbReference type="GO" id="GO:0004113">
    <property type="term" value="F:2',3'-cyclic-nucleotide 3'-phosphodiesterase activity"/>
    <property type="evidence" value="ECO:0007669"/>
    <property type="project" value="InterPro"/>
</dbReference>
<dbReference type="Gene3D" id="3.90.1140.10">
    <property type="entry name" value="Cyclic phosphodiesterase"/>
    <property type="match status" value="1"/>
</dbReference>
<dbReference type="HAMAP" id="MF_01940">
    <property type="entry name" value="RNA_CPDase"/>
    <property type="match status" value="1"/>
</dbReference>
<dbReference type="Pfam" id="PF13563">
    <property type="entry name" value="2_5_RNA_ligase2"/>
    <property type="match status" value="1"/>
</dbReference>
<feature type="active site" description="Proton donor" evidence="2">
    <location>
        <position position="40"/>
    </location>
</feature>